<gene>
    <name evidence="2" type="ORF">KFE25_013182</name>
</gene>
<organism evidence="2 3">
    <name type="scientific">Diacronema lutheri</name>
    <name type="common">Unicellular marine alga</name>
    <name type="synonym">Monochrysis lutheri</name>
    <dbReference type="NCBI Taxonomy" id="2081491"/>
    <lineage>
        <taxon>Eukaryota</taxon>
        <taxon>Haptista</taxon>
        <taxon>Haptophyta</taxon>
        <taxon>Pavlovophyceae</taxon>
        <taxon>Pavlovales</taxon>
        <taxon>Pavlovaceae</taxon>
        <taxon>Diacronema</taxon>
    </lineage>
</organism>
<proteinExistence type="predicted"/>
<keyword evidence="3" id="KW-1185">Reference proteome</keyword>
<dbReference type="AlphaFoldDB" id="A0A8J5XGK3"/>
<accession>A0A8J5XGK3</accession>
<evidence type="ECO:0000313" key="2">
    <source>
        <dbReference type="EMBL" id="KAG8460532.1"/>
    </source>
</evidence>
<evidence type="ECO:0000313" key="3">
    <source>
        <dbReference type="Proteomes" id="UP000751190"/>
    </source>
</evidence>
<feature type="compositionally biased region" description="Low complexity" evidence="1">
    <location>
        <begin position="662"/>
        <end position="674"/>
    </location>
</feature>
<feature type="region of interest" description="Disordered" evidence="1">
    <location>
        <begin position="289"/>
        <end position="308"/>
    </location>
</feature>
<reference evidence="2" key="1">
    <citation type="submission" date="2021-05" db="EMBL/GenBank/DDBJ databases">
        <title>The genome of the haptophyte Pavlova lutheri (Diacronema luteri, Pavlovales) - a model for lipid biosynthesis in eukaryotic algae.</title>
        <authorList>
            <person name="Hulatt C.J."/>
            <person name="Posewitz M.C."/>
        </authorList>
    </citation>
    <scope>NUCLEOTIDE SEQUENCE</scope>
    <source>
        <strain evidence="2">NIVA-4/92</strain>
    </source>
</reference>
<sequence length="674" mass="65627">MDACGALGAVRAAAALDAARRQREALRLELVLFTYLCVMAVGQHLHAHGGRLDRLELPCALLSLALCARRLLVQYLWRSAVRRAAEEARDAIVAPTPAVHLLRSCGIARELFVSVALVINGVYVATRFAAPAPARRCALLALPAIVWLGAARAAGPSYARSIGTGGAAAADPRGAAAAVAAASAGARRPAQIAAEVAREAAACAFGACVFPALAAAHLDELVEPRLAACACAHAACSSLLLLVAQAAIVTLPELFCSTHGVGAWACLGAAARRPRAGWALLHGLDAPGEPSPARIGRGGKAGGAAGAGAGDAPIGGSFRSAGGVRGGRTFAPAGGTADGAAAAAADAAAVDRPPLPWTQQQRQLSPPCVTAAAMDGGRGGWCGNGSGTGCAAGAHGSAGGADGAAAAAGAPPAGSCGAAGGTVGGGGAHERAAPAGGGCAVGGGGAVGDGSPSASQPLCTRRPPPLPLSTPRAPPAWSGALCYPRGYVVTHSGADWLALGHRTRGAPGSTAAALTFLLLCAPDRLPRLLVYAQVALCLGALVPCALGAAGARGARALVWPATTLECVAASAVLAQLARARRVTLRTFERAAVAVPPDGAGGQGGLKGGGGGRGGAERPAIVPPLPSGNGRADGAGGAGREGCSKGADASAGARCADDGGGLRARAQRGVQAAAD</sequence>
<evidence type="ECO:0000256" key="1">
    <source>
        <dbReference type="SAM" id="MobiDB-lite"/>
    </source>
</evidence>
<dbReference type="Proteomes" id="UP000751190">
    <property type="component" value="Unassembled WGS sequence"/>
</dbReference>
<name>A0A8J5XGK3_DIALT</name>
<feature type="compositionally biased region" description="Gly residues" evidence="1">
    <location>
        <begin position="630"/>
        <end position="639"/>
    </location>
</feature>
<feature type="compositionally biased region" description="Gly residues" evidence="1">
    <location>
        <begin position="598"/>
        <end position="613"/>
    </location>
</feature>
<comment type="caution">
    <text evidence="2">The sequence shown here is derived from an EMBL/GenBank/DDBJ whole genome shotgun (WGS) entry which is preliminary data.</text>
</comment>
<feature type="region of interest" description="Disordered" evidence="1">
    <location>
        <begin position="598"/>
        <end position="674"/>
    </location>
</feature>
<dbReference type="EMBL" id="JAGTXO010000032">
    <property type="protein sequence ID" value="KAG8460532.1"/>
    <property type="molecule type" value="Genomic_DNA"/>
</dbReference>
<protein>
    <submittedName>
        <fullName evidence="2">Uncharacterized protein</fullName>
    </submittedName>
</protein>
<feature type="compositionally biased region" description="Gly residues" evidence="1">
    <location>
        <begin position="296"/>
        <end position="308"/>
    </location>
</feature>
<feature type="compositionally biased region" description="Low complexity" evidence="1">
    <location>
        <begin position="643"/>
        <end position="653"/>
    </location>
</feature>